<name>A0A8J6Y4Y5_9BACT</name>
<dbReference type="Gene3D" id="3.30.70.20">
    <property type="match status" value="1"/>
</dbReference>
<dbReference type="GO" id="GO:0051536">
    <property type="term" value="F:iron-sulfur cluster binding"/>
    <property type="evidence" value="ECO:0007669"/>
    <property type="project" value="UniProtKB-KW"/>
</dbReference>
<sequence>MPTLTINGKKVQAREGAYVLEAARQAGAEIPTLCHFEGLEPWGGCRLCQVQITKNGWDGWKKMVVGCMFPVEEGLIVLTDTDEVRETRRVVLDLLLARCPETPLIQAMAKKYGIERTSYVPNPEPTDCILCSLCTRVCDHIEVSAISTADRGAGKEIAPPFHEPPEACIGCLACAEICPTDFIPFKTSHVSRSIWGKEFEMLRCQDCGRAHITKAQAEHHAAHRAETTGVSEEWFRYCDSCKRKRQAARFPGVPQLA</sequence>
<keyword evidence="2" id="KW-0408">Iron</keyword>
<feature type="domain" description="4Fe-4S ferredoxin-type" evidence="5">
    <location>
        <begin position="158"/>
        <end position="188"/>
    </location>
</feature>
<evidence type="ECO:0000313" key="6">
    <source>
        <dbReference type="EMBL" id="MBD3867235.1"/>
    </source>
</evidence>
<evidence type="ECO:0000259" key="4">
    <source>
        <dbReference type="PROSITE" id="PS51085"/>
    </source>
</evidence>
<feature type="domain" description="2Fe-2S ferredoxin-type" evidence="4">
    <location>
        <begin position="1"/>
        <end position="83"/>
    </location>
</feature>
<dbReference type="CDD" id="cd00207">
    <property type="entry name" value="fer2"/>
    <property type="match status" value="1"/>
</dbReference>
<evidence type="ECO:0000313" key="7">
    <source>
        <dbReference type="Proteomes" id="UP000648239"/>
    </source>
</evidence>
<keyword evidence="1" id="KW-0479">Metal-binding</keyword>
<dbReference type="Proteomes" id="UP000648239">
    <property type="component" value="Unassembled WGS sequence"/>
</dbReference>
<dbReference type="EMBL" id="JACXWD010000007">
    <property type="protein sequence ID" value="MBD3867235.1"/>
    <property type="molecule type" value="Genomic_DNA"/>
</dbReference>
<accession>A0A8J6Y4Y5</accession>
<evidence type="ECO:0000256" key="1">
    <source>
        <dbReference type="ARBA" id="ARBA00022723"/>
    </source>
</evidence>
<keyword evidence="3" id="KW-0411">Iron-sulfur</keyword>
<dbReference type="InterPro" id="IPR017900">
    <property type="entry name" value="4Fe4S_Fe_S_CS"/>
</dbReference>
<proteinExistence type="predicted"/>
<dbReference type="Pfam" id="PF12838">
    <property type="entry name" value="Fer4_7"/>
    <property type="match status" value="1"/>
</dbReference>
<dbReference type="GO" id="GO:0046872">
    <property type="term" value="F:metal ion binding"/>
    <property type="evidence" value="ECO:0007669"/>
    <property type="project" value="UniProtKB-KW"/>
</dbReference>
<evidence type="ECO:0000256" key="2">
    <source>
        <dbReference type="ARBA" id="ARBA00023004"/>
    </source>
</evidence>
<reference evidence="6 7" key="1">
    <citation type="submission" date="2020-08" db="EMBL/GenBank/DDBJ databases">
        <title>Acidobacteriota in marine sediments use diverse sulfur dissimilation pathways.</title>
        <authorList>
            <person name="Wasmund K."/>
        </authorList>
    </citation>
    <scope>NUCLEOTIDE SEQUENCE [LARGE SCALE GENOMIC DNA]</scope>
    <source>
        <strain evidence="6">MAG AM4</strain>
    </source>
</reference>
<feature type="domain" description="4Fe-4S ferredoxin-type" evidence="5">
    <location>
        <begin position="119"/>
        <end position="151"/>
    </location>
</feature>
<gene>
    <name evidence="6" type="ORF">IFK94_03835</name>
</gene>
<dbReference type="PROSITE" id="PS51085">
    <property type="entry name" value="2FE2S_FER_2"/>
    <property type="match status" value="1"/>
</dbReference>
<comment type="caution">
    <text evidence="6">The sequence shown here is derived from an EMBL/GenBank/DDBJ whole genome shotgun (WGS) entry which is preliminary data.</text>
</comment>
<dbReference type="AlphaFoldDB" id="A0A8J6Y4Y5"/>
<organism evidence="6 7">
    <name type="scientific">Candidatus Polarisedimenticola svalbardensis</name>
    <dbReference type="NCBI Taxonomy" id="2886004"/>
    <lineage>
        <taxon>Bacteria</taxon>
        <taxon>Pseudomonadati</taxon>
        <taxon>Acidobacteriota</taxon>
        <taxon>Candidatus Polarisedimenticolia</taxon>
        <taxon>Candidatus Polarisedimenticolales</taxon>
        <taxon>Candidatus Polarisedimenticolaceae</taxon>
        <taxon>Candidatus Polarisedimenticola</taxon>
    </lineage>
</organism>
<dbReference type="SUPFAM" id="SSF54862">
    <property type="entry name" value="4Fe-4S ferredoxins"/>
    <property type="match status" value="1"/>
</dbReference>
<dbReference type="PROSITE" id="PS00198">
    <property type="entry name" value="4FE4S_FER_1"/>
    <property type="match status" value="1"/>
</dbReference>
<evidence type="ECO:0000256" key="3">
    <source>
        <dbReference type="ARBA" id="ARBA00023014"/>
    </source>
</evidence>
<dbReference type="Gene3D" id="3.10.20.740">
    <property type="match status" value="1"/>
</dbReference>
<protein>
    <submittedName>
        <fullName evidence="6">(2Fe-2S)-binding protein</fullName>
    </submittedName>
</protein>
<dbReference type="InterPro" id="IPR017896">
    <property type="entry name" value="4Fe4S_Fe-S-bd"/>
</dbReference>
<dbReference type="Pfam" id="PF13510">
    <property type="entry name" value="Fer2_4"/>
    <property type="match status" value="1"/>
</dbReference>
<dbReference type="InterPro" id="IPR001041">
    <property type="entry name" value="2Fe-2S_ferredoxin-type"/>
</dbReference>
<dbReference type="PROSITE" id="PS51379">
    <property type="entry name" value="4FE4S_FER_2"/>
    <property type="match status" value="2"/>
</dbReference>
<evidence type="ECO:0000259" key="5">
    <source>
        <dbReference type="PROSITE" id="PS51379"/>
    </source>
</evidence>
<dbReference type="InterPro" id="IPR036010">
    <property type="entry name" value="2Fe-2S_ferredoxin-like_sf"/>
</dbReference>
<dbReference type="SUPFAM" id="SSF54292">
    <property type="entry name" value="2Fe-2S ferredoxin-like"/>
    <property type="match status" value="1"/>
</dbReference>